<dbReference type="RefSeq" id="WP_102072261.1">
    <property type="nucleotide sequence ID" value="NZ_PDNW01000001.1"/>
</dbReference>
<keyword evidence="2 3" id="KW-0560">Oxidoreductase</keyword>
<keyword evidence="4" id="KW-1185">Reference proteome</keyword>
<proteinExistence type="inferred from homology"/>
<dbReference type="EMBL" id="PDNW01000001">
    <property type="protein sequence ID" value="PLC51774.1"/>
    <property type="molecule type" value="Genomic_DNA"/>
</dbReference>
<dbReference type="EC" id="1.1.1.100" evidence="3"/>
<evidence type="ECO:0000313" key="4">
    <source>
        <dbReference type="Proteomes" id="UP000234190"/>
    </source>
</evidence>
<sequence>MGQLEDKVALITGAGSGFGEGTAKLYAREGAKVIIADINEQAANRVASEIGSSALALKGDVSKREDVQRMVEASIKEFGSLDIVINNAAITHKNQPMLDVDEAMFDRMFEVNVKSIYYMTNAVVPVMRKQGKGVIINIGSTAGIRPRPGLTWYNATKGAVNLLSKSMAVELGPDNIRVNAICPVMGVTGMFELFMGLPDTPENRAKFQSTIPLGRFCRPEDVAAAALFLASDAAEFITGVELPVDGGRTV</sequence>
<comment type="similarity">
    <text evidence="1">Belongs to the short-chain dehydrogenases/reductases (SDR) family.</text>
</comment>
<dbReference type="Proteomes" id="UP000234190">
    <property type="component" value="Unassembled WGS sequence"/>
</dbReference>
<dbReference type="SUPFAM" id="SSF51735">
    <property type="entry name" value="NAD(P)-binding Rossmann-fold domains"/>
    <property type="match status" value="1"/>
</dbReference>
<dbReference type="Gene3D" id="3.40.50.720">
    <property type="entry name" value="NAD(P)-binding Rossmann-like Domain"/>
    <property type="match status" value="1"/>
</dbReference>
<dbReference type="GO" id="GO:0004316">
    <property type="term" value="F:3-oxoacyl-[acyl-carrier-protein] reductase (NADPH) activity"/>
    <property type="evidence" value="ECO:0007669"/>
    <property type="project" value="UniProtKB-EC"/>
</dbReference>
<dbReference type="Pfam" id="PF13561">
    <property type="entry name" value="adh_short_C2"/>
    <property type="match status" value="1"/>
</dbReference>
<dbReference type="PROSITE" id="PS00061">
    <property type="entry name" value="ADH_SHORT"/>
    <property type="match status" value="1"/>
</dbReference>
<dbReference type="PANTHER" id="PTHR24321">
    <property type="entry name" value="DEHYDROGENASES, SHORT CHAIN"/>
    <property type="match status" value="1"/>
</dbReference>
<name>A0A2N4U9S4_9BURK</name>
<dbReference type="NCBIfam" id="NF005559">
    <property type="entry name" value="PRK07231.1"/>
    <property type="match status" value="1"/>
</dbReference>
<protein>
    <submittedName>
        <fullName evidence="3">3-oxoacyl-ACP reductase</fullName>
        <ecNumber evidence="3">1.1.1.100</ecNumber>
    </submittedName>
</protein>
<evidence type="ECO:0000256" key="2">
    <source>
        <dbReference type="ARBA" id="ARBA00023002"/>
    </source>
</evidence>
<dbReference type="CDD" id="cd05345">
    <property type="entry name" value="BKR_3_SDR_c"/>
    <property type="match status" value="1"/>
</dbReference>
<dbReference type="InterPro" id="IPR036291">
    <property type="entry name" value="NAD(P)-bd_dom_sf"/>
</dbReference>
<dbReference type="InterPro" id="IPR020904">
    <property type="entry name" value="Sc_DH/Rdtase_CS"/>
</dbReference>
<dbReference type="InterPro" id="IPR002347">
    <property type="entry name" value="SDR_fam"/>
</dbReference>
<evidence type="ECO:0000313" key="3">
    <source>
        <dbReference type="EMBL" id="PLC51774.1"/>
    </source>
</evidence>
<dbReference type="PRINTS" id="PR00080">
    <property type="entry name" value="SDRFAMILY"/>
</dbReference>
<dbReference type="AlphaFoldDB" id="A0A2N4U9S4"/>
<comment type="caution">
    <text evidence="3">The sequence shown here is derived from an EMBL/GenBank/DDBJ whole genome shotgun (WGS) entry which is preliminary data.</text>
</comment>
<accession>A0A2N4U9S4</accession>
<gene>
    <name evidence="3" type="primary">fabG</name>
    <name evidence="3" type="ORF">CR159_01770</name>
</gene>
<dbReference type="PRINTS" id="PR00081">
    <property type="entry name" value="GDHRDH"/>
</dbReference>
<reference evidence="3 4" key="1">
    <citation type="submission" date="2017-10" db="EMBL/GenBank/DDBJ databases">
        <title>Two draft genome sequences of Pusillimonas sp. strains isolated from a nitrate- and radionuclide-contaminated groundwater in Russia.</title>
        <authorList>
            <person name="Grouzdev D.S."/>
            <person name="Tourova T.P."/>
            <person name="Goeva M.A."/>
            <person name="Babich T.L."/>
            <person name="Sokolova D.S."/>
            <person name="Abdullin R."/>
            <person name="Poltaraus A.B."/>
            <person name="Toshchakov S.V."/>
            <person name="Nazina T.N."/>
        </authorList>
    </citation>
    <scope>NUCLEOTIDE SEQUENCE [LARGE SCALE GENOMIC DNA]</scope>
    <source>
        <strain evidence="3 4">JR1/69-3-13</strain>
    </source>
</reference>
<dbReference type="FunFam" id="3.40.50.720:FF:000084">
    <property type="entry name" value="Short-chain dehydrogenase reductase"/>
    <property type="match status" value="1"/>
</dbReference>
<dbReference type="PANTHER" id="PTHR24321:SF15">
    <property type="entry name" value="OXIDOREDUCTASE UCPA"/>
    <property type="match status" value="1"/>
</dbReference>
<organism evidence="3 4">
    <name type="scientific">Pollutimonas subterranea</name>
    <dbReference type="NCBI Taxonomy" id="2045210"/>
    <lineage>
        <taxon>Bacteria</taxon>
        <taxon>Pseudomonadati</taxon>
        <taxon>Pseudomonadota</taxon>
        <taxon>Betaproteobacteria</taxon>
        <taxon>Burkholderiales</taxon>
        <taxon>Alcaligenaceae</taxon>
        <taxon>Pollutimonas</taxon>
    </lineage>
</organism>
<evidence type="ECO:0000256" key="1">
    <source>
        <dbReference type="ARBA" id="ARBA00006484"/>
    </source>
</evidence>
<dbReference type="OrthoDB" id="6823797at2"/>